<name>A0AB33TVK5_NEIME</name>
<evidence type="ECO:0000313" key="3">
    <source>
        <dbReference type="Proteomes" id="UP000072443"/>
    </source>
</evidence>
<keyword evidence="1" id="KW-0812">Transmembrane</keyword>
<evidence type="ECO:0000313" key="2">
    <source>
        <dbReference type="EMBL" id="CWP68818.1"/>
    </source>
</evidence>
<dbReference type="RefSeq" id="WP_002251184.1">
    <property type="nucleotide sequence ID" value="NZ_FERS01000011.1"/>
</dbReference>
<comment type="caution">
    <text evidence="2">The sequence shown here is derived from an EMBL/GenBank/DDBJ whole genome shotgun (WGS) entry which is preliminary data.</text>
</comment>
<protein>
    <recommendedName>
        <fullName evidence="4">Integral membrane protein</fullName>
    </recommendedName>
</protein>
<proteinExistence type="predicted"/>
<gene>
    <name evidence="2" type="ORF">ERS514591_01031</name>
</gene>
<organism evidence="2 3">
    <name type="scientific">Neisseria meningitidis</name>
    <dbReference type="NCBI Taxonomy" id="487"/>
    <lineage>
        <taxon>Bacteria</taxon>
        <taxon>Pseudomonadati</taxon>
        <taxon>Pseudomonadota</taxon>
        <taxon>Betaproteobacteria</taxon>
        <taxon>Neisseriales</taxon>
        <taxon>Neisseriaceae</taxon>
        <taxon>Neisseria</taxon>
    </lineage>
</organism>
<accession>A0AB33TVK5</accession>
<feature type="transmembrane region" description="Helical" evidence="1">
    <location>
        <begin position="27"/>
        <end position="45"/>
    </location>
</feature>
<dbReference type="Proteomes" id="UP000072443">
    <property type="component" value="Unassembled WGS sequence"/>
</dbReference>
<reference evidence="2 3" key="1">
    <citation type="submission" date="2016-02" db="EMBL/GenBank/DDBJ databases">
        <authorList>
            <consortium name="Pathogen Informatics"/>
        </authorList>
    </citation>
    <scope>NUCLEOTIDE SEQUENCE [LARGE SCALE GENOMIC DNA]</scope>
    <source>
        <strain evidence="2 3">2842STDY5881269</strain>
    </source>
</reference>
<evidence type="ECO:0008006" key="4">
    <source>
        <dbReference type="Google" id="ProtNLM"/>
    </source>
</evidence>
<sequence length="56" mass="6524">METVRYHIGDMPETSKQTAPVMTTGQWVLTMIVFMIPLVNFCLGVRQRQPEPRQFL</sequence>
<keyword evidence="1" id="KW-1133">Transmembrane helix</keyword>
<evidence type="ECO:0000256" key="1">
    <source>
        <dbReference type="SAM" id="Phobius"/>
    </source>
</evidence>
<dbReference type="AlphaFoldDB" id="A0AB33TVK5"/>
<dbReference type="EMBL" id="FEVP01000010">
    <property type="protein sequence ID" value="CWP68818.1"/>
    <property type="molecule type" value="Genomic_DNA"/>
</dbReference>
<keyword evidence="1" id="KW-0472">Membrane</keyword>